<evidence type="ECO:0000313" key="3">
    <source>
        <dbReference type="WBParaSite" id="ACOC_0001325801-mRNA-1"/>
    </source>
</evidence>
<evidence type="ECO:0000313" key="1">
    <source>
        <dbReference type="EMBL" id="VDM64844.1"/>
    </source>
</evidence>
<sequence length="35" mass="4236">MHGVHVLNNVVSHFKHDFVYVIIHHRHRMDKFAVD</sequence>
<dbReference type="EMBL" id="UYYA01005695">
    <property type="protein sequence ID" value="VDM64844.1"/>
    <property type="molecule type" value="Genomic_DNA"/>
</dbReference>
<evidence type="ECO:0000313" key="2">
    <source>
        <dbReference type="Proteomes" id="UP000267027"/>
    </source>
</evidence>
<dbReference type="Proteomes" id="UP000267027">
    <property type="component" value="Unassembled WGS sequence"/>
</dbReference>
<name>A0A0R3Q2G0_ANGCS</name>
<reference evidence="3" key="1">
    <citation type="submission" date="2017-02" db="UniProtKB">
        <authorList>
            <consortium name="WormBaseParasite"/>
        </authorList>
    </citation>
    <scope>IDENTIFICATION</scope>
</reference>
<dbReference type="WBParaSite" id="ACOC_0001325801-mRNA-1">
    <property type="protein sequence ID" value="ACOC_0001325801-mRNA-1"/>
    <property type="gene ID" value="ACOC_0001325801"/>
</dbReference>
<proteinExistence type="predicted"/>
<dbReference type="AlphaFoldDB" id="A0A0R3Q2G0"/>
<organism evidence="3">
    <name type="scientific">Angiostrongylus costaricensis</name>
    <name type="common">Nematode worm</name>
    <dbReference type="NCBI Taxonomy" id="334426"/>
    <lineage>
        <taxon>Eukaryota</taxon>
        <taxon>Metazoa</taxon>
        <taxon>Ecdysozoa</taxon>
        <taxon>Nematoda</taxon>
        <taxon>Chromadorea</taxon>
        <taxon>Rhabditida</taxon>
        <taxon>Rhabditina</taxon>
        <taxon>Rhabditomorpha</taxon>
        <taxon>Strongyloidea</taxon>
        <taxon>Metastrongylidae</taxon>
        <taxon>Angiostrongylus</taxon>
    </lineage>
</organism>
<reference evidence="1 2" key="2">
    <citation type="submission" date="2018-11" db="EMBL/GenBank/DDBJ databases">
        <authorList>
            <consortium name="Pathogen Informatics"/>
        </authorList>
    </citation>
    <scope>NUCLEOTIDE SEQUENCE [LARGE SCALE GENOMIC DNA]</scope>
    <source>
        <strain evidence="1 2">Costa Rica</strain>
    </source>
</reference>
<keyword evidence="2" id="KW-1185">Reference proteome</keyword>
<accession>A0A0R3Q2G0</accession>
<protein>
    <submittedName>
        <fullName evidence="1 3">Uncharacterized protein</fullName>
    </submittedName>
</protein>
<gene>
    <name evidence="1" type="ORF">ACOC_LOCUS13259</name>
</gene>